<feature type="transmembrane region" description="Helical" evidence="6">
    <location>
        <begin position="349"/>
        <end position="365"/>
    </location>
</feature>
<dbReference type="GO" id="GO:0005789">
    <property type="term" value="C:endoplasmic reticulum membrane"/>
    <property type="evidence" value="ECO:0007669"/>
    <property type="project" value="TreeGrafter"/>
</dbReference>
<feature type="transmembrane region" description="Helical" evidence="6">
    <location>
        <begin position="71"/>
        <end position="96"/>
    </location>
</feature>
<dbReference type="InterPro" id="IPR014472">
    <property type="entry name" value="CHOPT"/>
</dbReference>
<dbReference type="Pfam" id="PF01066">
    <property type="entry name" value="CDP-OH_P_transf"/>
    <property type="match status" value="1"/>
</dbReference>
<dbReference type="InterPro" id="IPR043130">
    <property type="entry name" value="CDP-OH_PTrfase_TM_dom"/>
</dbReference>
<dbReference type="GeneID" id="110254478"/>
<dbReference type="OrthoDB" id="196717at2759"/>
<accession>A0A913YBA7</accession>
<dbReference type="FunFam" id="1.20.120.1760:FF:000016">
    <property type="entry name" value="ethanolaminephosphotransferase 1"/>
    <property type="match status" value="1"/>
</dbReference>
<dbReference type="OMA" id="QNMGQGW"/>
<evidence type="ECO:0000256" key="1">
    <source>
        <dbReference type="ARBA" id="ARBA00004370"/>
    </source>
</evidence>
<dbReference type="EnsemblMetazoa" id="XM_021061483.1">
    <property type="protein sequence ID" value="XP_020917142.1"/>
    <property type="gene ID" value="LOC110254478"/>
</dbReference>
<evidence type="ECO:0000256" key="3">
    <source>
        <dbReference type="ARBA" id="ARBA00022679"/>
    </source>
</evidence>
<dbReference type="PANTHER" id="PTHR10414">
    <property type="entry name" value="ETHANOLAMINEPHOSPHOTRANSFERASE"/>
    <property type="match status" value="1"/>
</dbReference>
<dbReference type="Proteomes" id="UP000887567">
    <property type="component" value="Unplaced"/>
</dbReference>
<keyword evidence="4 6" id="KW-0472">Membrane</keyword>
<keyword evidence="3 5" id="KW-0808">Transferase</keyword>
<dbReference type="PROSITE" id="PS00379">
    <property type="entry name" value="CDP_ALCOHOL_P_TRANSF"/>
    <property type="match status" value="1"/>
</dbReference>
<comment type="subcellular location">
    <subcellularLocation>
        <location evidence="1">Membrane</location>
    </subcellularLocation>
</comment>
<name>A0A913YBA7_EXADI</name>
<dbReference type="RefSeq" id="XP_020917142.1">
    <property type="nucleotide sequence ID" value="XM_021061483.1"/>
</dbReference>
<dbReference type="PIRSF" id="PIRSF015665">
    <property type="entry name" value="CHOPT"/>
    <property type="match status" value="1"/>
</dbReference>
<dbReference type="GO" id="GO:0006646">
    <property type="term" value="P:phosphatidylethanolamine biosynthetic process"/>
    <property type="evidence" value="ECO:0007669"/>
    <property type="project" value="TreeGrafter"/>
</dbReference>
<feature type="transmembrane region" description="Helical" evidence="6">
    <location>
        <begin position="284"/>
        <end position="307"/>
    </location>
</feature>
<keyword evidence="6" id="KW-1133">Transmembrane helix</keyword>
<feature type="transmembrane region" description="Helical" evidence="6">
    <location>
        <begin position="371"/>
        <end position="393"/>
    </location>
</feature>
<dbReference type="GO" id="GO:0005794">
    <property type="term" value="C:Golgi apparatus"/>
    <property type="evidence" value="ECO:0007669"/>
    <property type="project" value="TreeGrafter"/>
</dbReference>
<evidence type="ECO:0000256" key="2">
    <source>
        <dbReference type="ARBA" id="ARBA00010441"/>
    </source>
</evidence>
<dbReference type="GO" id="GO:0004307">
    <property type="term" value="F:ethanolaminephosphotransferase activity"/>
    <property type="evidence" value="ECO:0007669"/>
    <property type="project" value="TreeGrafter"/>
</dbReference>
<evidence type="ECO:0000256" key="5">
    <source>
        <dbReference type="RuleBase" id="RU003750"/>
    </source>
</evidence>
<evidence type="ECO:0000313" key="7">
    <source>
        <dbReference type="EnsemblMetazoa" id="XP_020917142.1"/>
    </source>
</evidence>
<protein>
    <recommendedName>
        <fullName evidence="9">Ethanolaminephosphotransferase 1</fullName>
    </recommendedName>
</protein>
<keyword evidence="6" id="KW-0812">Transmembrane</keyword>
<dbReference type="AlphaFoldDB" id="A0A913YBA7"/>
<feature type="transmembrane region" description="Helical" evidence="6">
    <location>
        <begin position="319"/>
        <end position="337"/>
    </location>
</feature>
<dbReference type="InterPro" id="IPR048254">
    <property type="entry name" value="CDP_ALCOHOL_P_TRANSF_CS"/>
</dbReference>
<keyword evidence="8" id="KW-1185">Reference proteome</keyword>
<feature type="transmembrane region" description="Helical" evidence="6">
    <location>
        <begin position="211"/>
        <end position="230"/>
    </location>
</feature>
<evidence type="ECO:0000313" key="8">
    <source>
        <dbReference type="Proteomes" id="UP000887567"/>
    </source>
</evidence>
<proteinExistence type="inferred from homology"/>
<feature type="transmembrane region" description="Helical" evidence="6">
    <location>
        <begin position="178"/>
        <end position="199"/>
    </location>
</feature>
<evidence type="ECO:0000256" key="4">
    <source>
        <dbReference type="ARBA" id="ARBA00023136"/>
    </source>
</evidence>
<dbReference type="PANTHER" id="PTHR10414:SF71">
    <property type="entry name" value="FI05338P"/>
    <property type="match status" value="1"/>
</dbReference>
<dbReference type="KEGG" id="epa:110254478"/>
<feature type="transmembrane region" description="Helical" evidence="6">
    <location>
        <begin position="250"/>
        <end position="272"/>
    </location>
</feature>
<reference evidence="7" key="1">
    <citation type="submission" date="2022-11" db="UniProtKB">
        <authorList>
            <consortium name="EnsemblMetazoa"/>
        </authorList>
    </citation>
    <scope>IDENTIFICATION</scope>
</reference>
<comment type="similarity">
    <text evidence="2 5">Belongs to the CDP-alcohol phosphatidyltransferase class-I family.</text>
</comment>
<evidence type="ECO:0000256" key="6">
    <source>
        <dbReference type="SAM" id="Phobius"/>
    </source>
</evidence>
<sequence length="410" mass="46496">MNSCEIKNSASGFLSAMGIPAFLKPYVKWDYLGREELAGFDRYKYKSLDTSPISNYLTHPFWNRVVKFFPLWFAPNLMTFIGWLFLVSVYLVTYYYDPHFKAGLGKHTGYHIPPNWWIYFALAQFLAHTLDGIDGKQARRTNSSTPLGELFDHGLDSSAVWLITIGLFSVFGHGKGCVTVWEFYAIYLICLLGFFLAHWEKYNTGVLNLPWAYDGSQLSITGVYLLTYAFGTEFWKSEMAYLGIKYTDGFRIIVYGSCIFLTTPMCLYSVYIAHKNNSGRGISVTEGLMPFCPLVLCVGLFTVWGLISPSDILNGHSKLFVTAVGIVYSNITCRLIVSTMCYQQCERFNHLLYPLIVLVLLVPFLHDGAEYVALAFYTVIVAVAHLHYGISVVNELCDHLKIKCFSLKKP</sequence>
<organism evidence="7 8">
    <name type="scientific">Exaiptasia diaphana</name>
    <name type="common">Tropical sea anemone</name>
    <name type="synonym">Aiptasia pulchella</name>
    <dbReference type="NCBI Taxonomy" id="2652724"/>
    <lineage>
        <taxon>Eukaryota</taxon>
        <taxon>Metazoa</taxon>
        <taxon>Cnidaria</taxon>
        <taxon>Anthozoa</taxon>
        <taxon>Hexacorallia</taxon>
        <taxon>Actiniaria</taxon>
        <taxon>Aiptasiidae</taxon>
        <taxon>Exaiptasia</taxon>
    </lineage>
</organism>
<evidence type="ECO:0008006" key="9">
    <source>
        <dbReference type="Google" id="ProtNLM"/>
    </source>
</evidence>
<dbReference type="InterPro" id="IPR000462">
    <property type="entry name" value="CDP-OH_P_trans"/>
</dbReference>
<dbReference type="Gene3D" id="1.20.120.1760">
    <property type="match status" value="1"/>
</dbReference>